<dbReference type="SUPFAM" id="SSF56935">
    <property type="entry name" value="Porins"/>
    <property type="match status" value="1"/>
</dbReference>
<dbReference type="EMBL" id="VSDQ01000163">
    <property type="protein sequence ID" value="TYA92359.1"/>
    <property type="molecule type" value="Genomic_DNA"/>
</dbReference>
<proteinExistence type="predicted"/>
<comment type="caution">
    <text evidence="2">The sequence shown here is derived from an EMBL/GenBank/DDBJ whole genome shotgun (WGS) entry which is preliminary data.</text>
</comment>
<keyword evidence="3" id="KW-1185">Reference proteome</keyword>
<evidence type="ECO:0000313" key="3">
    <source>
        <dbReference type="Proteomes" id="UP000323930"/>
    </source>
</evidence>
<keyword evidence="1" id="KW-0732">Signal</keyword>
<gene>
    <name evidence="2" type="ORF">FUA24_02685</name>
</gene>
<feature type="chain" id="PRO_5022897829" description="Outer membrane beta-barrel protein" evidence="1">
    <location>
        <begin position="20"/>
        <end position="434"/>
    </location>
</feature>
<reference evidence="2 3" key="1">
    <citation type="submission" date="2019-08" db="EMBL/GenBank/DDBJ databases">
        <title>Seonamhaeicola sediminis sp. nov., isolated from marine sediment.</title>
        <authorList>
            <person name="Cao W.R."/>
        </authorList>
    </citation>
    <scope>NUCLEOTIDE SEQUENCE [LARGE SCALE GENOMIC DNA]</scope>
    <source>
        <strain evidence="2 3">B011</strain>
    </source>
</reference>
<feature type="signal peptide" evidence="1">
    <location>
        <begin position="1"/>
        <end position="19"/>
    </location>
</feature>
<dbReference type="RefSeq" id="WP_148539965.1">
    <property type="nucleotide sequence ID" value="NZ_VSDQ01000163.1"/>
</dbReference>
<evidence type="ECO:0008006" key="4">
    <source>
        <dbReference type="Google" id="ProtNLM"/>
    </source>
</evidence>
<organism evidence="2 3">
    <name type="scientific">Seonamhaeicola marinus</name>
    <dbReference type="NCBI Taxonomy" id="1912246"/>
    <lineage>
        <taxon>Bacteria</taxon>
        <taxon>Pseudomonadati</taxon>
        <taxon>Bacteroidota</taxon>
        <taxon>Flavobacteriia</taxon>
        <taxon>Flavobacteriales</taxon>
        <taxon>Flavobacteriaceae</taxon>
    </lineage>
</organism>
<dbReference type="OrthoDB" id="1491239at2"/>
<name>A0A5D0J9W7_9FLAO</name>
<dbReference type="AlphaFoldDB" id="A0A5D0J9W7"/>
<evidence type="ECO:0000313" key="2">
    <source>
        <dbReference type="EMBL" id="TYA92359.1"/>
    </source>
</evidence>
<evidence type="ECO:0000256" key="1">
    <source>
        <dbReference type="SAM" id="SignalP"/>
    </source>
</evidence>
<protein>
    <recommendedName>
        <fullName evidence="4">Outer membrane beta-barrel protein</fullName>
    </recommendedName>
</protein>
<sequence length="434" mass="47616">MIKKLVLVFVALIAIQSYGQEGTASPYSFYGIGSLKFKGTVENRSMGGIGVFIDSIHVNLRNPASYVTKNIEAWDNQSRPVKFAVGGSYTSTNLKAEDGSDTSKSTTFDYIAINIPAGKFGFGLGLLPYTSVGYKLESLNDANDLENRFTGEGGLNKAFLGMAYQITDGLSFGVDAQYNFGNIRNSIVEYVYDNGVITQYQSRETNRSDLSGLNFNFGLSYNRMLTNKLQLAATATYTPESELVSKNERSIATIITNSSTGQEIVNNSIDVDLEGLGLEETELTLPSKLSFGLGIGQPRKWFAGAEYTTQKTSNFSNDLFSSNTTSYEDASTISVGGFFIPDYRSLTNYLKRSVYRAGVRYEKTGLVINTESIKEFGISFGVGLPLSGGISNANFGVEIGKRGTTNNNLIQENFINFQLSLSLGDRWFQKRKYN</sequence>
<dbReference type="Proteomes" id="UP000323930">
    <property type="component" value="Unassembled WGS sequence"/>
</dbReference>
<dbReference type="Gene3D" id="2.40.160.60">
    <property type="entry name" value="Outer membrane protein transport protein (OMPP1/FadL/TodX)"/>
    <property type="match status" value="1"/>
</dbReference>
<accession>A0A5D0J9W7</accession>